<feature type="domain" description="WH1" evidence="1">
    <location>
        <begin position="25"/>
        <end position="154"/>
    </location>
</feature>
<comment type="caution">
    <text evidence="2">The sequence shown here is derived from an EMBL/GenBank/DDBJ whole genome shotgun (WGS) entry which is preliminary data.</text>
</comment>
<dbReference type="Proteomes" id="UP000521872">
    <property type="component" value="Unassembled WGS sequence"/>
</dbReference>
<dbReference type="InterPro" id="IPR011993">
    <property type="entry name" value="PH-like_dom_sf"/>
</dbReference>
<dbReference type="AlphaFoldDB" id="A0A8H4QLJ3"/>
<name>A0A8H4QLJ3_9AGAR</name>
<proteinExistence type="predicted"/>
<reference evidence="2 3" key="1">
    <citation type="submission" date="2019-12" db="EMBL/GenBank/DDBJ databases">
        <authorList>
            <person name="Floudas D."/>
            <person name="Bentzer J."/>
            <person name="Ahren D."/>
            <person name="Johansson T."/>
            <person name="Persson P."/>
            <person name="Tunlid A."/>
        </authorList>
    </citation>
    <scope>NUCLEOTIDE SEQUENCE [LARGE SCALE GENOMIC DNA]</scope>
    <source>
        <strain evidence="2 3">CBS 102.39</strain>
    </source>
</reference>
<protein>
    <recommendedName>
        <fullName evidence="1">WH1 domain-containing protein</fullName>
    </recommendedName>
</protein>
<dbReference type="Gene3D" id="2.30.29.30">
    <property type="entry name" value="Pleckstrin-homology domain (PH domain)/Phosphotyrosine-binding domain (PTB)"/>
    <property type="match status" value="1"/>
</dbReference>
<dbReference type="EMBL" id="JAACJL010000046">
    <property type="protein sequence ID" value="KAF4613163.1"/>
    <property type="molecule type" value="Genomic_DNA"/>
</dbReference>
<evidence type="ECO:0000313" key="3">
    <source>
        <dbReference type="Proteomes" id="UP000521872"/>
    </source>
</evidence>
<sequence>MSVDYNFVSAINPRGVERNGSISGLEQNPYAVLAVAGARVYHTKLNSKEKDKDSNSQWIYSRWKGTLTFGRDIETPNTAALDITETERHWFRLADDETGRTVWMFKFPENFQYSVDRPFFHVFQGRTRRYGFLFNDDDEASVFGQKVMDRLYTGRGSPSLIAQRPT</sequence>
<dbReference type="SMART" id="SM00461">
    <property type="entry name" value="WH1"/>
    <property type="match status" value="1"/>
</dbReference>
<dbReference type="InterPro" id="IPR000697">
    <property type="entry name" value="WH1/EVH1_dom"/>
</dbReference>
<organism evidence="2 3">
    <name type="scientific">Agrocybe pediades</name>
    <dbReference type="NCBI Taxonomy" id="84607"/>
    <lineage>
        <taxon>Eukaryota</taxon>
        <taxon>Fungi</taxon>
        <taxon>Dikarya</taxon>
        <taxon>Basidiomycota</taxon>
        <taxon>Agaricomycotina</taxon>
        <taxon>Agaricomycetes</taxon>
        <taxon>Agaricomycetidae</taxon>
        <taxon>Agaricales</taxon>
        <taxon>Agaricineae</taxon>
        <taxon>Strophariaceae</taxon>
        <taxon>Agrocybe</taxon>
    </lineage>
</organism>
<dbReference type="PROSITE" id="PS50229">
    <property type="entry name" value="WH1"/>
    <property type="match status" value="1"/>
</dbReference>
<dbReference type="SUPFAM" id="SSF50729">
    <property type="entry name" value="PH domain-like"/>
    <property type="match status" value="1"/>
</dbReference>
<accession>A0A8H4QLJ3</accession>
<evidence type="ECO:0000313" key="2">
    <source>
        <dbReference type="EMBL" id="KAF4613163.1"/>
    </source>
</evidence>
<dbReference type="Pfam" id="PF00568">
    <property type="entry name" value="WH1"/>
    <property type="match status" value="1"/>
</dbReference>
<dbReference type="CDD" id="cd01205">
    <property type="entry name" value="EVH1_WASP-like"/>
    <property type="match status" value="1"/>
</dbReference>
<gene>
    <name evidence="2" type="ORF">D9613_011101</name>
</gene>
<evidence type="ECO:0000259" key="1">
    <source>
        <dbReference type="PROSITE" id="PS50229"/>
    </source>
</evidence>
<keyword evidence="3" id="KW-1185">Reference proteome</keyword>
<dbReference type="InterPro" id="IPR033927">
    <property type="entry name" value="WASPfam_EVH1"/>
</dbReference>